<dbReference type="EMBL" id="FQUO01000011">
    <property type="protein sequence ID" value="SHF72548.1"/>
    <property type="molecule type" value="Genomic_DNA"/>
</dbReference>
<dbReference type="STRING" id="1302690.BUE76_19475"/>
<evidence type="ECO:0000313" key="2">
    <source>
        <dbReference type="Proteomes" id="UP000184368"/>
    </source>
</evidence>
<dbReference type="AlphaFoldDB" id="A0A1M5DZX1"/>
<proteinExistence type="predicted"/>
<protein>
    <submittedName>
        <fullName evidence="1">Bacteriocin-protection, YdeI or OmpD-Associated</fullName>
    </submittedName>
</protein>
<dbReference type="RefSeq" id="WP_073044706.1">
    <property type="nucleotide sequence ID" value="NZ_FQUO01000011.1"/>
</dbReference>
<dbReference type="InterPro" id="IPR015018">
    <property type="entry name" value="DUF1905"/>
</dbReference>
<dbReference type="Gene3D" id="2.40.30.100">
    <property type="entry name" value="AF2212/PG0164-like"/>
    <property type="match status" value="1"/>
</dbReference>
<gene>
    <name evidence="1" type="ORF">SAMN05444008_111150</name>
</gene>
<organism evidence="1 2">
    <name type="scientific">Cnuella takakiae</name>
    <dbReference type="NCBI Taxonomy" id="1302690"/>
    <lineage>
        <taxon>Bacteria</taxon>
        <taxon>Pseudomonadati</taxon>
        <taxon>Bacteroidota</taxon>
        <taxon>Chitinophagia</taxon>
        <taxon>Chitinophagales</taxon>
        <taxon>Chitinophagaceae</taxon>
        <taxon>Cnuella</taxon>
    </lineage>
</organism>
<reference evidence="1 2" key="1">
    <citation type="submission" date="2016-11" db="EMBL/GenBank/DDBJ databases">
        <authorList>
            <person name="Jaros S."/>
            <person name="Januszkiewicz K."/>
            <person name="Wedrychowicz H."/>
        </authorList>
    </citation>
    <scope>NUCLEOTIDE SEQUENCE [LARGE SCALE GENOMIC DNA]</scope>
    <source>
        <strain evidence="1 2">DSM 26897</strain>
    </source>
</reference>
<dbReference type="OrthoDB" id="680797at2"/>
<sequence length="170" mass="19351">MNTDEQLVDKECLLQKFPGKGGWTYAPIPEIQPDRHAHFGWVRVRGAIDGSPISNYHLMPMGNGQLFLPVKAEIRKKIGKQAGDYVRVTLFADKLPTEIPEELRLCLADEPRALTAFLSYTDGEQKAFIDWIYNARTEATKVERIAKSIDKILKGQKLKYKVEPPLRWVG</sequence>
<keyword evidence="2" id="KW-1185">Reference proteome</keyword>
<accession>A0A1M5DZX1</accession>
<dbReference type="Pfam" id="PF08922">
    <property type="entry name" value="DUF1905"/>
    <property type="match status" value="1"/>
</dbReference>
<name>A0A1M5DZX1_9BACT</name>
<dbReference type="SUPFAM" id="SSF141694">
    <property type="entry name" value="AF2212/PG0164-like"/>
    <property type="match status" value="1"/>
</dbReference>
<dbReference type="InterPro" id="IPR037079">
    <property type="entry name" value="AF2212/PG0164-like_sf"/>
</dbReference>
<dbReference type="Pfam" id="PF13376">
    <property type="entry name" value="OmdA"/>
    <property type="match status" value="1"/>
</dbReference>
<dbReference type="Proteomes" id="UP000184368">
    <property type="component" value="Unassembled WGS sequence"/>
</dbReference>
<evidence type="ECO:0000313" key="1">
    <source>
        <dbReference type="EMBL" id="SHF72548.1"/>
    </source>
</evidence>